<keyword evidence="1" id="KW-1133">Transmembrane helix</keyword>
<evidence type="ECO:0000313" key="4">
    <source>
        <dbReference type="Proteomes" id="UP000281474"/>
    </source>
</evidence>
<dbReference type="OrthoDB" id="9797746at2"/>
<dbReference type="Pfam" id="PF13937">
    <property type="entry name" value="DUF4212"/>
    <property type="match status" value="1"/>
</dbReference>
<accession>A0A3L8PWY2</accession>
<proteinExistence type="predicted"/>
<sequence>METQNSYWAENLRLILICLAIWFVSSFGFGLLLVEPLNEIRLGGYKLGFWFAQQGSIYVFVALVFWYSSQMNKLDKKYNVEES</sequence>
<organism evidence="3 4">
    <name type="scientific">Parashewanella curva</name>
    <dbReference type="NCBI Taxonomy" id="2338552"/>
    <lineage>
        <taxon>Bacteria</taxon>
        <taxon>Pseudomonadati</taxon>
        <taxon>Pseudomonadota</taxon>
        <taxon>Gammaproteobacteria</taxon>
        <taxon>Alteromonadales</taxon>
        <taxon>Shewanellaceae</taxon>
        <taxon>Parashewanella</taxon>
    </lineage>
</organism>
<reference evidence="3 4" key="1">
    <citation type="submission" date="2018-09" db="EMBL/GenBank/DDBJ databases">
        <title>Phylogeny of the Shewanellaceae, and recommendation for two new genera, Pseudoshewanella and Parashewanella.</title>
        <authorList>
            <person name="Wang G."/>
        </authorList>
    </citation>
    <scope>NUCLEOTIDE SEQUENCE [LARGE SCALE GENOMIC DNA]</scope>
    <source>
        <strain evidence="3 4">C51</strain>
    </source>
</reference>
<comment type="caution">
    <text evidence="3">The sequence shown here is derived from an EMBL/GenBank/DDBJ whole genome shotgun (WGS) entry which is preliminary data.</text>
</comment>
<gene>
    <name evidence="3" type="ORF">D5018_12855</name>
</gene>
<dbReference type="NCBIfam" id="TIGR03647">
    <property type="entry name" value="Na_symport_sm"/>
    <property type="match status" value="1"/>
</dbReference>
<evidence type="ECO:0000259" key="2">
    <source>
        <dbReference type="Pfam" id="PF13937"/>
    </source>
</evidence>
<dbReference type="EMBL" id="QZEI01000038">
    <property type="protein sequence ID" value="RLV59299.1"/>
    <property type="molecule type" value="Genomic_DNA"/>
</dbReference>
<dbReference type="Proteomes" id="UP000281474">
    <property type="component" value="Unassembled WGS sequence"/>
</dbReference>
<dbReference type="InterPro" id="IPR019886">
    <property type="entry name" value="Na_symporter_ssu"/>
</dbReference>
<keyword evidence="4" id="KW-1185">Reference proteome</keyword>
<dbReference type="RefSeq" id="WP_121839400.1">
    <property type="nucleotide sequence ID" value="NZ_ML014787.1"/>
</dbReference>
<keyword evidence="1" id="KW-0812">Transmembrane</keyword>
<evidence type="ECO:0000256" key="1">
    <source>
        <dbReference type="SAM" id="Phobius"/>
    </source>
</evidence>
<feature type="transmembrane region" description="Helical" evidence="1">
    <location>
        <begin position="12"/>
        <end position="35"/>
    </location>
</feature>
<protein>
    <submittedName>
        <fullName evidence="3">DUF4212 domain-containing protein</fullName>
    </submittedName>
</protein>
<evidence type="ECO:0000313" key="3">
    <source>
        <dbReference type="EMBL" id="RLV59299.1"/>
    </source>
</evidence>
<name>A0A3L8PWY2_9GAMM</name>
<keyword evidence="1" id="KW-0472">Membrane</keyword>
<feature type="domain" description="Sodium symporter small subunit" evidence="2">
    <location>
        <begin position="5"/>
        <end position="81"/>
    </location>
</feature>
<dbReference type="AlphaFoldDB" id="A0A3L8PWY2"/>
<feature type="transmembrane region" description="Helical" evidence="1">
    <location>
        <begin position="47"/>
        <end position="67"/>
    </location>
</feature>